<feature type="domain" description="Nudix hydrolase" evidence="1">
    <location>
        <begin position="42"/>
        <end position="162"/>
    </location>
</feature>
<dbReference type="Pfam" id="PF00293">
    <property type="entry name" value="NUDIX"/>
    <property type="match status" value="1"/>
</dbReference>
<dbReference type="InterPro" id="IPR015797">
    <property type="entry name" value="NUDIX_hydrolase-like_dom_sf"/>
</dbReference>
<dbReference type="RefSeq" id="YP_009021175.1">
    <property type="nucleotide sequence ID" value="NC_023848.1"/>
</dbReference>
<dbReference type="InterPro" id="IPR000086">
    <property type="entry name" value="NUDIX_hydrolase_dom"/>
</dbReference>
<name>W8R9Q8_9VIRU</name>
<dbReference type="OrthoDB" id="17890at10239"/>
<sequence length="163" mass="18559">MKNLSKIKEINKMQTVKCDKGCCVLKILNKAKKNVLDNPAPFEKRKAGVLVMWQDHILLTQSYNNFWGIPKGQIEPFDQSTKHCAERELREETGLVVDLEEKDLHSVLMNCYIYKLCLSDKVDAFELEGLDSTGIGWINLKCASSLHLNVLTKKLLTTLTFSN</sequence>
<dbReference type="EMBL" id="KF938901">
    <property type="protein sequence ID" value="AHL67591.1"/>
    <property type="molecule type" value="Genomic_DNA"/>
</dbReference>
<keyword evidence="3" id="KW-1185">Reference proteome</keyword>
<evidence type="ECO:0000259" key="1">
    <source>
        <dbReference type="PROSITE" id="PS51462"/>
    </source>
</evidence>
<reference evidence="2 3" key="1">
    <citation type="submission" date="2013-12" db="EMBL/GenBank/DDBJ databases">
        <authorList>
            <person name="Tong Y."/>
            <person name="Zhang J."/>
            <person name="Huang Y."/>
            <person name="Li S."/>
            <person name="Pei G."/>
            <person name="Zhang Z."/>
            <person name="Mi Z."/>
            <person name="An X."/>
        </authorList>
    </citation>
    <scope>NUCLEOTIDE SEQUENCE [LARGE SCALE GENOMIC DNA]</scope>
    <source>
        <strain evidence="2">AMIV</strain>
    </source>
</reference>
<dbReference type="KEGG" id="vg:18938259"/>
<dbReference type="PROSITE" id="PS51462">
    <property type="entry name" value="NUDIX"/>
    <property type="match status" value="1"/>
</dbReference>
<evidence type="ECO:0000313" key="2">
    <source>
        <dbReference type="EMBL" id="AHL67591.1"/>
    </source>
</evidence>
<dbReference type="SUPFAM" id="SSF55811">
    <property type="entry name" value="Nudix"/>
    <property type="match status" value="1"/>
</dbReference>
<proteinExistence type="predicted"/>
<gene>
    <name evidence="2" type="ORF">AMIV_098</name>
</gene>
<organism evidence="2 3">
    <name type="scientific">Chloriridovirus anopheles1</name>
    <dbReference type="NCBI Taxonomy" id="1465751"/>
    <lineage>
        <taxon>Viruses</taxon>
        <taxon>Varidnaviria</taxon>
        <taxon>Bamfordvirae</taxon>
        <taxon>Nucleocytoviricota</taxon>
        <taxon>Megaviricetes</taxon>
        <taxon>Pimascovirales</taxon>
        <taxon>Pimascovirales incertae sedis</taxon>
        <taxon>Iridoviridae</taxon>
        <taxon>Betairidovirinae</taxon>
        <taxon>Chloriridovirus</taxon>
    </lineage>
</organism>
<evidence type="ECO:0000313" key="3">
    <source>
        <dbReference type="Proteomes" id="UP000110868"/>
    </source>
</evidence>
<dbReference type="GeneID" id="18938259"/>
<protein>
    <recommendedName>
        <fullName evidence="1">Nudix hydrolase domain-containing protein</fullName>
    </recommendedName>
</protein>
<dbReference type="Gene3D" id="3.90.79.10">
    <property type="entry name" value="Nucleoside Triphosphate Pyrophosphohydrolase"/>
    <property type="match status" value="1"/>
</dbReference>
<dbReference type="Proteomes" id="UP000110868">
    <property type="component" value="Segment"/>
</dbReference>
<accession>W8R9Q8</accession>